<feature type="signal peptide" evidence="1">
    <location>
        <begin position="1"/>
        <end position="21"/>
    </location>
</feature>
<evidence type="ECO:0000259" key="2">
    <source>
        <dbReference type="PROSITE" id="PS51352"/>
    </source>
</evidence>
<feature type="chain" id="PRO_5024450273" evidence="1">
    <location>
        <begin position="22"/>
        <end position="374"/>
    </location>
</feature>
<gene>
    <name evidence="3" type="ORF">E0W69_015335</name>
</gene>
<organism evidence="3 4">
    <name type="scientific">Rhizosphaericola mali</name>
    <dbReference type="NCBI Taxonomy" id="2545455"/>
    <lineage>
        <taxon>Bacteria</taxon>
        <taxon>Pseudomonadati</taxon>
        <taxon>Bacteroidota</taxon>
        <taxon>Chitinophagia</taxon>
        <taxon>Chitinophagales</taxon>
        <taxon>Chitinophagaceae</taxon>
        <taxon>Rhizosphaericola</taxon>
    </lineage>
</organism>
<dbReference type="InterPro" id="IPR050553">
    <property type="entry name" value="Thioredoxin_ResA/DsbE_sf"/>
</dbReference>
<keyword evidence="4" id="KW-1185">Reference proteome</keyword>
<dbReference type="Pfam" id="PF00578">
    <property type="entry name" value="AhpC-TSA"/>
    <property type="match status" value="1"/>
</dbReference>
<dbReference type="PROSITE" id="PS51352">
    <property type="entry name" value="THIOREDOXIN_2"/>
    <property type="match status" value="1"/>
</dbReference>
<proteinExistence type="predicted"/>
<protein>
    <submittedName>
        <fullName evidence="3">TlpA family protein disulfide reductase</fullName>
    </submittedName>
</protein>
<dbReference type="InterPro" id="IPR013766">
    <property type="entry name" value="Thioredoxin_domain"/>
</dbReference>
<keyword evidence="1" id="KW-0732">Signal</keyword>
<dbReference type="InterPro" id="IPR036249">
    <property type="entry name" value="Thioredoxin-like_sf"/>
</dbReference>
<dbReference type="GO" id="GO:0016491">
    <property type="term" value="F:oxidoreductase activity"/>
    <property type="evidence" value="ECO:0007669"/>
    <property type="project" value="InterPro"/>
</dbReference>
<dbReference type="CDD" id="cd02966">
    <property type="entry name" value="TlpA_like_family"/>
    <property type="match status" value="1"/>
</dbReference>
<dbReference type="Gene3D" id="3.40.30.10">
    <property type="entry name" value="Glutaredoxin"/>
    <property type="match status" value="1"/>
</dbReference>
<reference evidence="3 4" key="1">
    <citation type="submission" date="2019-09" db="EMBL/GenBank/DDBJ databases">
        <title>Complete genome sequence of Arachidicoccus sp. B3-10 isolated from apple orchard soil.</title>
        <authorList>
            <person name="Kim H.S."/>
            <person name="Han K.-I."/>
            <person name="Suh M.K."/>
            <person name="Lee K.C."/>
            <person name="Eom M.K."/>
            <person name="Kim J.-S."/>
            <person name="Kang S.W."/>
            <person name="Sin Y."/>
            <person name="Lee J.-S."/>
        </authorList>
    </citation>
    <scope>NUCLEOTIDE SEQUENCE [LARGE SCALE GENOMIC DNA]</scope>
    <source>
        <strain evidence="3 4">B3-10</strain>
    </source>
</reference>
<evidence type="ECO:0000313" key="4">
    <source>
        <dbReference type="Proteomes" id="UP000292424"/>
    </source>
</evidence>
<name>A0A5P2G9U5_9BACT</name>
<evidence type="ECO:0000256" key="1">
    <source>
        <dbReference type="SAM" id="SignalP"/>
    </source>
</evidence>
<accession>A0A5P2G9U5</accession>
<feature type="domain" description="Thioredoxin" evidence="2">
    <location>
        <begin position="235"/>
        <end position="374"/>
    </location>
</feature>
<dbReference type="InterPro" id="IPR000866">
    <property type="entry name" value="AhpC/TSA"/>
</dbReference>
<sequence>MNFNKLIICFLLCFYYQNLNAQISILQKVITKVERYENFSYKEHVLIKSSFNPKPIENDEKYVFLKMPNVKYNYFFKQDVNGSVSTYNEAGLVELDYKDSSYSFIDTNRYSFDNTLLGYLNQLKEIVNNPKCFEQKKDTLINGFFCYHFIEKDVDSTSNERGDYLFKHWFINKSSNNVTSIIYMWRMRDAGKNLITNCMQSIYTDLKFDQLGINKSIFNIPSNFKLKNIEKRSLLPTGVIAPDFVMHSTEGDSLTLAQLKGKVVIIDFSFIGCLPCLQAIKPMNNILKKYKNSPVEIISVYPQRDLSSIKNYIKEHDIQYSIYFDKYNGSKLYDIPGYPSFYIINKDGVIAYSLEGFVDDFEEKISKIIDKQLL</sequence>
<dbReference type="PANTHER" id="PTHR42852:SF13">
    <property type="entry name" value="PROTEIN DIPZ"/>
    <property type="match status" value="1"/>
</dbReference>
<dbReference type="Proteomes" id="UP000292424">
    <property type="component" value="Chromosome"/>
</dbReference>
<evidence type="ECO:0000313" key="3">
    <source>
        <dbReference type="EMBL" id="QES89973.1"/>
    </source>
</evidence>
<dbReference type="PANTHER" id="PTHR42852">
    <property type="entry name" value="THIOL:DISULFIDE INTERCHANGE PROTEIN DSBE"/>
    <property type="match status" value="1"/>
</dbReference>
<dbReference type="AlphaFoldDB" id="A0A5P2G9U5"/>
<dbReference type="SUPFAM" id="SSF52833">
    <property type="entry name" value="Thioredoxin-like"/>
    <property type="match status" value="1"/>
</dbReference>
<dbReference type="OrthoDB" id="9815205at2"/>
<dbReference type="RefSeq" id="WP_131330929.1">
    <property type="nucleotide sequence ID" value="NZ_CP044016.1"/>
</dbReference>
<dbReference type="KEGG" id="arac:E0W69_015335"/>
<dbReference type="GO" id="GO:0016209">
    <property type="term" value="F:antioxidant activity"/>
    <property type="evidence" value="ECO:0007669"/>
    <property type="project" value="InterPro"/>
</dbReference>
<dbReference type="EMBL" id="CP044016">
    <property type="protein sequence ID" value="QES89973.1"/>
    <property type="molecule type" value="Genomic_DNA"/>
</dbReference>